<dbReference type="InterPro" id="IPR008988">
    <property type="entry name" value="Transcriptional_repressor_C"/>
</dbReference>
<protein>
    <submittedName>
        <fullName evidence="3">FeoA family protein</fullName>
    </submittedName>
</protein>
<evidence type="ECO:0000313" key="3">
    <source>
        <dbReference type="EMBL" id="ADL56206.1"/>
    </source>
</evidence>
<reference evidence="3 4" key="1">
    <citation type="submission" date="2010-08" db="EMBL/GenBank/DDBJ databases">
        <title>Complete sequence of Gallionella capsiferriformans ES-2.</title>
        <authorList>
            <consortium name="US DOE Joint Genome Institute"/>
            <person name="Lucas S."/>
            <person name="Copeland A."/>
            <person name="Lapidus A."/>
            <person name="Cheng J.-F."/>
            <person name="Bruce D."/>
            <person name="Goodwin L."/>
            <person name="Pitluck S."/>
            <person name="Chertkov O."/>
            <person name="Davenport K.W."/>
            <person name="Detter J.C."/>
            <person name="Han C."/>
            <person name="Tapia R."/>
            <person name="Land M."/>
            <person name="Hauser L."/>
            <person name="Chang Y.-J."/>
            <person name="Jeffries C."/>
            <person name="Kyrpides N."/>
            <person name="Ivanova N."/>
            <person name="Mikhailova N."/>
            <person name="Shelobolina E.S."/>
            <person name="Picardal F."/>
            <person name="Roden E."/>
            <person name="Emerson D."/>
            <person name="Woyke T."/>
        </authorList>
    </citation>
    <scope>NUCLEOTIDE SEQUENCE [LARGE SCALE GENOMIC DNA]</scope>
    <source>
        <strain evidence="3 4">ES-2</strain>
    </source>
</reference>
<dbReference type="InterPro" id="IPR052713">
    <property type="entry name" value="FeoA"/>
</dbReference>
<evidence type="ECO:0000256" key="1">
    <source>
        <dbReference type="ARBA" id="ARBA00023004"/>
    </source>
</evidence>
<dbReference type="STRING" id="395494.Galf_2202"/>
<dbReference type="Proteomes" id="UP000001235">
    <property type="component" value="Chromosome"/>
</dbReference>
<dbReference type="Pfam" id="PF04023">
    <property type="entry name" value="FeoA"/>
    <property type="match status" value="1"/>
</dbReference>
<dbReference type="Gene3D" id="2.30.30.90">
    <property type="match status" value="1"/>
</dbReference>
<dbReference type="KEGG" id="gca:Galf_2202"/>
<dbReference type="OrthoDB" id="7916291at2"/>
<accession>D9SIP3</accession>
<dbReference type="eggNOG" id="COG1918">
    <property type="taxonomic scope" value="Bacteria"/>
</dbReference>
<feature type="domain" description="Ferrous iron transporter FeoA-like" evidence="2">
    <location>
        <begin position="4"/>
        <end position="76"/>
    </location>
</feature>
<organism evidence="3 4">
    <name type="scientific">Gallionella capsiferriformans (strain ES-2)</name>
    <name type="common">Gallionella ferruginea capsiferriformans (strain ES-2)</name>
    <dbReference type="NCBI Taxonomy" id="395494"/>
    <lineage>
        <taxon>Bacteria</taxon>
        <taxon>Pseudomonadati</taxon>
        <taxon>Pseudomonadota</taxon>
        <taxon>Betaproteobacteria</taxon>
        <taxon>Nitrosomonadales</taxon>
        <taxon>Gallionellaceae</taxon>
        <taxon>Gallionella</taxon>
    </lineage>
</organism>
<dbReference type="InterPro" id="IPR038157">
    <property type="entry name" value="FeoA_core_dom"/>
</dbReference>
<dbReference type="HOGENOM" id="CLU_150646_12_3_4"/>
<name>D9SIP3_GALCS</name>
<dbReference type="PANTHER" id="PTHR42954:SF2">
    <property type="entry name" value="FE(2+) TRANSPORT PROTEIN A"/>
    <property type="match status" value="1"/>
</dbReference>
<dbReference type="AlphaFoldDB" id="D9SIP3"/>
<dbReference type="EMBL" id="CP002159">
    <property type="protein sequence ID" value="ADL56206.1"/>
    <property type="molecule type" value="Genomic_DNA"/>
</dbReference>
<sequence length="77" mass="8370">MSATTLATMHTGDIATITAIHAEEALHQRLLALGFRSGRTIELIRKASFGGPLQVRIGTTDIVLRRLEAAKIRICKS</sequence>
<gene>
    <name evidence="3" type="ordered locus">Galf_2202</name>
</gene>
<dbReference type="PANTHER" id="PTHR42954">
    <property type="entry name" value="FE(2+) TRANSPORT PROTEIN A"/>
    <property type="match status" value="1"/>
</dbReference>
<dbReference type="SMART" id="SM00899">
    <property type="entry name" value="FeoA"/>
    <property type="match status" value="1"/>
</dbReference>
<dbReference type="InterPro" id="IPR007167">
    <property type="entry name" value="Fe-transptr_FeoA-like"/>
</dbReference>
<dbReference type="RefSeq" id="WP_013294130.1">
    <property type="nucleotide sequence ID" value="NC_014394.1"/>
</dbReference>
<proteinExistence type="predicted"/>
<dbReference type="SUPFAM" id="SSF50037">
    <property type="entry name" value="C-terminal domain of transcriptional repressors"/>
    <property type="match status" value="1"/>
</dbReference>
<evidence type="ECO:0000313" key="4">
    <source>
        <dbReference type="Proteomes" id="UP000001235"/>
    </source>
</evidence>
<evidence type="ECO:0000259" key="2">
    <source>
        <dbReference type="SMART" id="SM00899"/>
    </source>
</evidence>
<dbReference type="GO" id="GO:0046914">
    <property type="term" value="F:transition metal ion binding"/>
    <property type="evidence" value="ECO:0007669"/>
    <property type="project" value="InterPro"/>
</dbReference>
<keyword evidence="4" id="KW-1185">Reference proteome</keyword>
<keyword evidence="1" id="KW-0408">Iron</keyword>